<dbReference type="GO" id="GO:0005886">
    <property type="term" value="C:plasma membrane"/>
    <property type="evidence" value="ECO:0007669"/>
    <property type="project" value="TreeGrafter"/>
</dbReference>
<dbReference type="PANTHER" id="PTHR24369:SF213">
    <property type="entry name" value="INSULIN LIKE GROWTH FACTOR BINDING PROTEIN ACID LABILE SUBUNIT"/>
    <property type="match status" value="1"/>
</dbReference>
<dbReference type="SMART" id="SM00365">
    <property type="entry name" value="LRR_SD22"/>
    <property type="match status" value="6"/>
</dbReference>
<keyword evidence="6" id="KW-1133">Transmembrane helix</keyword>
<organism evidence="7">
    <name type="scientific">Cladocopium goreaui</name>
    <dbReference type="NCBI Taxonomy" id="2562237"/>
    <lineage>
        <taxon>Eukaryota</taxon>
        <taxon>Sar</taxon>
        <taxon>Alveolata</taxon>
        <taxon>Dinophyceae</taxon>
        <taxon>Suessiales</taxon>
        <taxon>Symbiodiniaceae</taxon>
        <taxon>Cladocopium</taxon>
    </lineage>
</organism>
<keyword evidence="2" id="KW-0732">Signal</keyword>
<dbReference type="OrthoDB" id="277458at2759"/>
<dbReference type="InterPro" id="IPR032675">
    <property type="entry name" value="LRR_dom_sf"/>
</dbReference>
<proteinExistence type="predicted"/>
<feature type="transmembrane region" description="Helical" evidence="6">
    <location>
        <begin position="1061"/>
        <end position="1086"/>
    </location>
</feature>
<dbReference type="EMBL" id="CAMXCT030005735">
    <property type="protein sequence ID" value="CAL4800463.1"/>
    <property type="molecule type" value="Genomic_DNA"/>
</dbReference>
<dbReference type="InterPro" id="IPR003591">
    <property type="entry name" value="Leu-rich_rpt_typical-subtyp"/>
</dbReference>
<dbReference type="EMBL" id="CAMXCT020005735">
    <property type="protein sequence ID" value="CAL1166526.1"/>
    <property type="molecule type" value="Genomic_DNA"/>
</dbReference>
<sequence length="4426" mass="491045">MARIQVPKKGIFTCNSSTAEEAVQYLRQVSLGCQRSNMSNMHWFEGMLRLTTLGKETLNQCAVNGRWCGMVWSSGLQQENLQAVKELDEPWHGNVLLSCGPHKLEPNQQLQEFNADFAGVGIFCFILRQTPRRLVFVEDVASSWCEAHHLGYGQPLSFEAFNLYHANFWVIGPATAGHGRGGCSYVELVATSAQMQRPLWFVSHAWLEPVCKFVACLKCHASLRQLPDQTAYWVCAYANNQHQLENEICNNPRKTSFYRAIQLCAGVLLVLDENATPFTRIWCCFEESIAVEERNKGTLGVDFDLNPLLLDVAATENGRAHVITDGLAGAEKEMMPLLGFLAKSRREAEFPTEILMKGLDVNIASAMASEPSDRTKILNSIRLPRAGTVFLEQEARDAHESYDAVGRALAGHFALANWFSSIAKGLDTSRLLTALQNDEKRRVVQLSLTGKFDDAQLSTFLEHLPPQLQVLRLDLGFTAVECVQLDMPLSELQELSLRIIKTPLRQVKLQRSMMPKLRSLQLWLSSLPELEELQLLLRHNCDGLRELVLHVHRCPKLAKAAKHLGQLQGIYNSVHGWPWRHTDKWISIEEAESAWFQMFGGKNLPADAVPRARARFDAAKFQEMSPDLPFPCSETNCSTFHPNRHGFCHKHRFHRFGRKLSSAVVRTLGWLELVLLLTIQAAAEIQSRFLLLVILAPLLPVTCIFLEESTGMSAASICVTFLVVSVGTCLYTAKRLDGMQQSIFNMALATEASYFQVLQLTSETSNNLVQVSTILRSHTDGSSQELLQTQQDLKSNYQQAKRHMNLFQTVVCEPLASTGLEVTAKIKSLTELDEREGADILFCEVWCDSLQEVQDAWDMLKDLDGVEIVSARDFFAVASYKKNCKVVVSLQGYLTTVVLMEKSLSSWEAQKGLSDAADSLGLLDKTKASAWEVSRLQRDSEVPRCMIVGTALLRLVALSSCYIIGAQFGGKNNYNTWDHFFGLYDGLHHCTYLYDEDGYSYASECGMKLNLRMLAMTLPFLTCFLIVLWEMLSCCCCLCCRKHRRSFKIRPRPTQLWYRTYLGVQGCYYAFKVAALQFLTVVMQGLAKASLFRNIQDTHGSESLRASTAVHCFMVLLLCNILFPAMILVIPNYVFSRVGAALLDAVLDVGYMVTSIWLYIVFATTESLTDIFLSSFLNYMSIYICIAHVLCVCRSLETADWIALFQVPRAAPNCQAWKRMIFSSAYALALLAFVGIPLGGLVLGAFSDSIHADAGLCPPCQCSTVAPTSLLLERCVIPTGYVAQGVPDMLEFNLTNFNITEVLPDAFIARGAHQGVRSISLRGNHLTELPEGLFRDLLQQNDIDTVDLADNRIVTLPRTLFHAGSSGESTVIGDLHLEGNCLTTLPPGVFHGLTIGRHGILNISHNQLQVLHADAFQNLTFGQNGILDMSQNKLQVLPSKIFEGLELERLYLQDNNLIQLHAEAFQGHTFERYCSRCILNISQDRLQALPPKIFDGLQLNQLSLQSNDLSQLHPETFHGLTFRDFRWRCSSCILDISRNKLQDLPWNVFDGLQDLRSLDLAENELVTLPSGAFHGLTSLRSLRLGGNRLRSLGDRPFRWLYRLEELNLQQNQLANLDADVFGDDFYSLLDLKLGGNRLTTLPNGLFNGFRKLRNLQLQSNQLVRLPQQLFQTLSSLKLLNLSQNALEELPPGLFDRLNLSVIDLSHNSLRKWDSKLFDLENLTSLDVSHNKLQALPALPPKVFQSGVGKLEILDLAENELSTLPASFLCCNLSIRSLKLEGNRLQRLHSGDFRGLSCLEELNLQQNQLANLDADVFDDYDDHKLKRSLLKLNLGGNRITTLPHGLFNGFRKLRNLQLQSNQLVRLPQQLFQTLGEVHWTCYPQGLGRIYFDVAAVLAQMSRSDFKRVFNGLPADLRSVAFECPDDVITDVKSISDKETRDIEWASGDLGESAGLPLASSPPRAAVAPMDSLKALALGSPAKAPGDANPDFSSWVKRRVDTDTANLTMANFELDCESHRVAGRKTTASKALAALSPLEDNSSLNKLCDALNVSPDESMATLLARLRALDIVLSGAAVPKGLSHRFEHSNASALAAWNLSPGAWAYVARCIDQCEEGANHVSIGGWLGREQHGAPQGDALSSALLRLWKWHREVHDVPRAAESVGTMSLEEADAGIFTGLQELTKKFCLGKMVSEQIGRLVSKRHDAGEAAMKERFGFSDAARHQLRNVVEERGLDRKMAATWHADAVGLTTVEGSLVFVGGVDARERGSAAYCAQDHIVAGVEDPSAWFCKMAETLVRGVMEDVQVRGTAAATGSVQIASITCRALVEKPDFGPGQSLQGPSPKHEFRTGVGTIPLSQGYRVRADAYGTLEELRAAHAALAAVAMVRELQSQELDVEAQAGGRAIATQFVGRKGTRAAAERLSQASAFSERFNAKVHLSEVSWVASEDKKLNAALQCWRVIVLDSTSFTDLGKILMHSIELGKSEDYVWQVVRDAFANKSTATLKSRSASLLAFGRWKKTALDEPSSGIFPVTKAMAYDYLHDLRRMNAAPSKGKRFLEALGFSTGLLGADVDSILNSARVRGAAVDGRWNAVKKKSPLTVEQVLVLERLAMFGHGQQAIFSGYICFLVHCRLRWSDGQHCIKEPVIDLDSGKGFIEAALYHHKTAFKRRTNVMRLLPVAGVIPGISGYDWASCWLQKRADLGLRASMSQPTMPAPLANGGWSSHPLSSSEASLWLREILQPWTSGPVRDIATHSAKATILSWMSKANIEISLRRLAGYHVQPGDKSALEYSRDAAAPVLRQIEALFIAIRVDAFRPDVSRAKRWRGAQTLEEAVKLAADENSLFGAVSSHVVPFKSSLMSLESSLKKGVDEPVHGEPNTEELTGFEDDTTLETLKRLALRKQLQSSLSSFKADSDVSDMSDGEHSNLSSVDSDSASDEVDRKIELDGELNAKDLVAPSDLSGKQCFKHLKSGKLHFVGKTLYGVQYFKCGRKCNENYESLSHDFDDKVAIPILGSADSGDAALLRRLLFESYTLTATELKRKADNTESDGPKKLPVQEIATRFATLEKKLQPLKIESVLEPSHALINSMAQCTEDGRLRYIEWSKCTSRTAELNNIKEDGNMKVWKADASGNIKQTEADVAMKCDISTELDVFNALKRRGAAYELAHLMSYEKHESLINLLFAELQRDPPDGFKKPTMSQLASADREVHVKLAEKTRAGLPLGPGGELPLDQHLDAVLALPSVMWLLMPKPKTAASEKSNSTAPTNNKPTKRPWDSPDKTGKGKGGRFDKLKSKKLAKTPMPVQLRGGTPVDAESLICGAGRRVVQVEKSTPMSGTAVASENFPKEDVIQEKPVSLQAPVEGRVTSFYSQPEAADACPRESPVAASENEGSTGGQIGGKPPPFLLELFCGTAGVCAQFRTLGGRALGIDHHLKRSKLKAATVKLDLTQRWEREIKLKRVAAVHLGPPCGTASRARNIPIKRKLRAKGAPNPQPLRSSEHPLGFPWLKGLNKVKVQAANALYELSSRLAWLCDENDVLFTIENPLNSLMWETPFFRPLVEKFQLHVVDACEYGSQHKKATAFLANFKASRLLQRCRGDHEHSAWKIKKLDNGDWSFDTAKEAENPLKLARELAAAFIDELQSRGDVQLQESLDDHAVKISAEAQPRRTRGPLLLSEFKTKVCVSCQQGEEPPSVIPDDAKPPWQGIPVGSKRLDVQPVFDDKRGDQGRLLVTYGVVFSPSEFIQRVQGIRHPFDIPLPLNEANMSAISFLLENGPAKVAEHRAAKLRHYLKRAKELQLEEMELHQRMDESIRPVMKSKRLLLFREMLQDAGIKDEGLFGELCNGFRLVGDLAPSGQFQQQFKPAALGVEQLRQTASWAQKAVVASCRKVLLDREIAEAVWNETMDQASFEKQWVKGPFSAAEISKRNGDEWIPSRRFGVRQGGKIRPVDDFSQFLVNATVTCHEKIDLEGIDSICATARFFLGASASGCEWQLPHEGGTFSGRMSNFWKGCEARDLYGRCLDLRQAYKQLVRHPKDSWASILAVACPHDSQVYYFEAIALPFGSVSSVLAFNRAARAIRVILSKIFKLVVTNFFDDFCQLEVGLLRQSAWVTAETALELLGWSISMGEDKRKGAVVTLPDASDNAIKVSNKESRLKQIQEQVEELTGLLGSSAPRSRLESLKGRLLYAAGHTYGKCTQLACQLLHKFGGNGPSVTVTAELVHSVAEALDSLMSAKPRLISAWSDCPPLLLFTDGAVEDGDQGVTHGAILIDPWKQCSFYFGDVVPAEFLALWRRHGGKQVICQAEILPVLTSKETWCSHIEGRSTLWFIDNEAARMALVRNFSAVLDNFFLLQLNARLDLRYQARHWYGRVPSKSNPADNASRLEFGSYSNSTRSKPLYQFALESVKSFWQLMERVEMGRKGSHQKL</sequence>
<dbReference type="InterPro" id="IPR001611">
    <property type="entry name" value="Leu-rich_rpt"/>
</dbReference>
<dbReference type="FunFam" id="3.80.10.10:FF:000770">
    <property type="entry name" value="Uncharacterized protein"/>
    <property type="match status" value="1"/>
</dbReference>
<dbReference type="SUPFAM" id="SSF52058">
    <property type="entry name" value="L domain-like"/>
    <property type="match status" value="2"/>
</dbReference>
<evidence type="ECO:0000256" key="5">
    <source>
        <dbReference type="SAM" id="MobiDB-lite"/>
    </source>
</evidence>
<dbReference type="FunFam" id="3.80.10.10:FF:001164">
    <property type="entry name" value="GH01279p"/>
    <property type="match status" value="1"/>
</dbReference>
<dbReference type="Gene3D" id="3.80.10.10">
    <property type="entry name" value="Ribonuclease Inhibitor"/>
    <property type="match status" value="5"/>
</dbReference>
<comment type="caution">
    <text evidence="7">The sequence shown here is derived from an EMBL/GenBank/DDBJ whole genome shotgun (WGS) entry which is preliminary data.</text>
</comment>
<evidence type="ECO:0000256" key="6">
    <source>
        <dbReference type="SAM" id="Phobius"/>
    </source>
</evidence>
<name>A0A9P1GGH1_9DINO</name>
<feature type="transmembrane region" description="Helical" evidence="6">
    <location>
        <begin position="1018"/>
        <end position="1040"/>
    </location>
</feature>
<dbReference type="SMART" id="SM00364">
    <property type="entry name" value="LRR_BAC"/>
    <property type="match status" value="10"/>
</dbReference>
<dbReference type="PANTHER" id="PTHR24369">
    <property type="entry name" value="ANTIGEN BSP, PUTATIVE-RELATED"/>
    <property type="match status" value="1"/>
</dbReference>
<dbReference type="Proteomes" id="UP001152797">
    <property type="component" value="Unassembled WGS sequence"/>
</dbReference>
<reference evidence="8 9" key="2">
    <citation type="submission" date="2024-05" db="EMBL/GenBank/DDBJ databases">
        <authorList>
            <person name="Chen Y."/>
            <person name="Shah S."/>
            <person name="Dougan E. K."/>
            <person name="Thang M."/>
            <person name="Chan C."/>
        </authorList>
    </citation>
    <scope>NUCLEOTIDE SEQUENCE [LARGE SCALE GENOMIC DNA]</scope>
</reference>
<feature type="transmembrane region" description="Helical" evidence="6">
    <location>
        <begin position="1106"/>
        <end position="1130"/>
    </location>
</feature>
<feature type="region of interest" description="Disordered" evidence="5">
    <location>
        <begin position="3371"/>
        <end position="3397"/>
    </location>
</feature>
<dbReference type="EMBL" id="CAMXCT010005735">
    <property type="protein sequence ID" value="CAI4013151.1"/>
    <property type="molecule type" value="Genomic_DNA"/>
</dbReference>
<feature type="transmembrane region" description="Helical" evidence="6">
    <location>
        <begin position="689"/>
        <end position="707"/>
    </location>
</feature>
<feature type="compositionally biased region" description="Polar residues" evidence="5">
    <location>
        <begin position="3256"/>
        <end position="3268"/>
    </location>
</feature>
<dbReference type="Pfam" id="PF13855">
    <property type="entry name" value="LRR_8"/>
    <property type="match status" value="4"/>
</dbReference>
<protein>
    <submittedName>
        <fullName evidence="7">Uncharacterized protein</fullName>
    </submittedName>
</protein>
<evidence type="ECO:0000256" key="1">
    <source>
        <dbReference type="ARBA" id="ARBA00022614"/>
    </source>
</evidence>
<keyword evidence="4" id="KW-0325">Glycoprotein</keyword>
<keyword evidence="9" id="KW-1185">Reference proteome</keyword>
<keyword evidence="1" id="KW-0433">Leucine-rich repeat</keyword>
<feature type="transmembrane region" description="Helical" evidence="6">
    <location>
        <begin position="663"/>
        <end position="682"/>
    </location>
</feature>
<dbReference type="SMART" id="SM00369">
    <property type="entry name" value="LRR_TYP"/>
    <property type="match status" value="19"/>
</dbReference>
<evidence type="ECO:0000313" key="9">
    <source>
        <dbReference type="Proteomes" id="UP001152797"/>
    </source>
</evidence>
<feature type="transmembrane region" description="Helical" evidence="6">
    <location>
        <begin position="1225"/>
        <end position="1246"/>
    </location>
</feature>
<feature type="region of interest" description="Disordered" evidence="5">
    <location>
        <begin position="2868"/>
        <end position="2887"/>
    </location>
</feature>
<feature type="transmembrane region" description="Helical" evidence="6">
    <location>
        <begin position="1176"/>
        <end position="1196"/>
    </location>
</feature>
<evidence type="ECO:0000256" key="2">
    <source>
        <dbReference type="ARBA" id="ARBA00022729"/>
    </source>
</evidence>
<feature type="transmembrane region" description="Helical" evidence="6">
    <location>
        <begin position="713"/>
        <end position="733"/>
    </location>
</feature>
<feature type="transmembrane region" description="Helical" evidence="6">
    <location>
        <begin position="1142"/>
        <end position="1164"/>
    </location>
</feature>
<keyword evidence="6" id="KW-0472">Membrane</keyword>
<evidence type="ECO:0000256" key="3">
    <source>
        <dbReference type="ARBA" id="ARBA00022737"/>
    </source>
</evidence>
<dbReference type="PROSITE" id="PS51450">
    <property type="entry name" value="LRR"/>
    <property type="match status" value="4"/>
</dbReference>
<evidence type="ECO:0000313" key="8">
    <source>
        <dbReference type="EMBL" id="CAL4800463.1"/>
    </source>
</evidence>
<reference evidence="7" key="1">
    <citation type="submission" date="2022-10" db="EMBL/GenBank/DDBJ databases">
        <authorList>
            <person name="Chen Y."/>
            <person name="Dougan E. K."/>
            <person name="Chan C."/>
            <person name="Rhodes N."/>
            <person name="Thang M."/>
        </authorList>
    </citation>
    <scope>NUCLEOTIDE SEQUENCE</scope>
</reference>
<keyword evidence="3" id="KW-0677">Repeat</keyword>
<accession>A0A9P1GGH1</accession>
<feature type="region of interest" description="Disordered" evidence="5">
    <location>
        <begin position="2912"/>
        <end position="2935"/>
    </location>
</feature>
<dbReference type="InterPro" id="IPR050541">
    <property type="entry name" value="LRR_TM_domain-containing"/>
</dbReference>
<keyword evidence="6" id="KW-0812">Transmembrane</keyword>
<evidence type="ECO:0000313" key="7">
    <source>
        <dbReference type="EMBL" id="CAI4013151.1"/>
    </source>
</evidence>
<feature type="region of interest" description="Disordered" evidence="5">
    <location>
        <begin position="3252"/>
        <end position="3308"/>
    </location>
</feature>
<feature type="transmembrane region" description="Helical" evidence="6">
    <location>
        <begin position="945"/>
        <end position="965"/>
    </location>
</feature>
<gene>
    <name evidence="7" type="ORF">C1SCF055_LOCUS38147</name>
</gene>
<evidence type="ECO:0000256" key="4">
    <source>
        <dbReference type="ARBA" id="ARBA00023180"/>
    </source>
</evidence>
<feature type="compositionally biased region" description="Basic and acidic residues" evidence="5">
    <location>
        <begin position="3272"/>
        <end position="3291"/>
    </location>
</feature>